<dbReference type="Gene3D" id="3.40.50.1820">
    <property type="entry name" value="alpha/beta hydrolase"/>
    <property type="match status" value="1"/>
</dbReference>
<reference evidence="1 2" key="1">
    <citation type="journal article" date="2011" name="Int. J. Syst. Evol. Microbiol.">
        <title>Relationship of Bacillus amyloliquefaciens clades associated with strains DSM 7T and FZB42T: a proposal for Bacillus amyloliquefaciens subsp. amyloliquefaciens subsp. nov. and Bacillus amyloliquefaciens subsp. plantarum subsp. nov. based on complete genome sequence comparisons.</title>
        <authorList>
            <person name="Borriss R."/>
            <person name="Chen X.H."/>
            <person name="Rueckert C."/>
            <person name="Blom J."/>
            <person name="Becker A."/>
            <person name="Baumgarth B."/>
            <person name="Fan B."/>
            <person name="Pukall R."/>
            <person name="Schumann P."/>
            <person name="Sproer C."/>
            <person name="Junge H."/>
            <person name="Vater J."/>
            <person name="Puhler A."/>
            <person name="Klenk H.P."/>
        </authorList>
    </citation>
    <scope>NUCLEOTIDE SEQUENCE [LARGE SCALE GENOMIC DNA]</scope>
    <source>
        <strain evidence="2">DSM 7</strain>
    </source>
</reference>
<dbReference type="EMBL" id="FN597644">
    <property type="protein sequence ID" value="CBI41947.1"/>
    <property type="molecule type" value="Genomic_DNA"/>
</dbReference>
<dbReference type="KEGG" id="bao:BAMF_0821"/>
<dbReference type="Proteomes" id="UP000006562">
    <property type="component" value="Chromosome"/>
</dbReference>
<evidence type="ECO:0000313" key="1">
    <source>
        <dbReference type="EMBL" id="CBI41947.1"/>
    </source>
</evidence>
<proteinExistence type="predicted"/>
<dbReference type="InterPro" id="IPR029058">
    <property type="entry name" value="AB_hydrolase_fold"/>
</dbReference>
<accession>A0A9P1NGN0</accession>
<protein>
    <submittedName>
        <fullName evidence="1">AB hydrolase superfamily protein yfhM</fullName>
    </submittedName>
</protein>
<dbReference type="SUPFAM" id="SSF53474">
    <property type="entry name" value="alpha/beta-Hydrolases"/>
    <property type="match status" value="1"/>
</dbReference>
<keyword evidence="2" id="KW-1185">Reference proteome</keyword>
<gene>
    <name evidence="1" type="primary">yfhM3</name>
    <name evidence="1" type="ordered locus">BAMF_0821</name>
</gene>
<keyword evidence="1" id="KW-0378">Hydrolase</keyword>
<reference evidence="2" key="2">
    <citation type="journal article" date="2011" name="J. Biotechnol.">
        <title>Genome sequence of B. amyloliquefaciens type strain DSM7(T) reveals differences to plant-associated B. amyloliquefaciens FZB42.</title>
        <authorList>
            <person name="Ruckert C."/>
            <person name="Blom J."/>
            <person name="Chen X."/>
            <person name="Reva O."/>
            <person name="Borriss R."/>
        </authorList>
    </citation>
    <scope>NUCLEOTIDE SEQUENCE [LARGE SCALE GENOMIC DNA]</scope>
    <source>
        <strain evidence="2">DSM 7</strain>
    </source>
</reference>
<dbReference type="GO" id="GO:0016787">
    <property type="term" value="F:hydrolase activity"/>
    <property type="evidence" value="ECO:0007669"/>
    <property type="project" value="UniProtKB-KW"/>
</dbReference>
<sequence length="57" mass="6644">MIWGVNDRALSKKLAAETKRMIPNGELIFIDDASHWVIHEKPRIFLTLVTKNGFKRH</sequence>
<organism evidence="1 2">
    <name type="scientific">Bacillus amyloliquefaciens (strain ATCC 23350 / DSM 7 / BCRC 11601 / CCUG 28519 / NBRC 15535 / NRRL B-14393 / F)</name>
    <dbReference type="NCBI Taxonomy" id="692420"/>
    <lineage>
        <taxon>Bacteria</taxon>
        <taxon>Bacillati</taxon>
        <taxon>Bacillota</taxon>
        <taxon>Bacilli</taxon>
        <taxon>Bacillales</taxon>
        <taxon>Bacillaceae</taxon>
        <taxon>Bacillus</taxon>
        <taxon>Bacillus amyloliquefaciens group</taxon>
    </lineage>
</organism>
<name>A0A9P1NGN0_BACAS</name>
<evidence type="ECO:0000313" key="2">
    <source>
        <dbReference type="Proteomes" id="UP000006562"/>
    </source>
</evidence>
<dbReference type="AlphaFoldDB" id="A0A9P1NGN0"/>